<sequence>MLSQEANGKDFYERGENDRTNNSWPSSFTTRHPPLHHITKPRHRASRRAVSSEDPRISQKVVPDIVEYYSNDNDLV</sequence>
<comment type="caution">
    <text evidence="2">The sequence shown here is derived from an EMBL/GenBank/DDBJ whole genome shotgun (WGS) entry which is preliminary data.</text>
</comment>
<accession>A0A427ARN8</accession>
<evidence type="ECO:0000256" key="1">
    <source>
        <dbReference type="SAM" id="MobiDB-lite"/>
    </source>
</evidence>
<feature type="compositionally biased region" description="Basic residues" evidence="1">
    <location>
        <begin position="33"/>
        <end position="47"/>
    </location>
</feature>
<gene>
    <name evidence="2" type="ORF">B296_00001671</name>
</gene>
<feature type="compositionally biased region" description="Basic and acidic residues" evidence="1">
    <location>
        <begin position="7"/>
        <end position="19"/>
    </location>
</feature>
<name>A0A427ARN8_ENSVE</name>
<feature type="region of interest" description="Disordered" evidence="1">
    <location>
        <begin position="1"/>
        <end position="57"/>
    </location>
</feature>
<dbReference type="Proteomes" id="UP000287651">
    <property type="component" value="Unassembled WGS sequence"/>
</dbReference>
<reference evidence="2 3" key="1">
    <citation type="journal article" date="2014" name="Agronomy (Basel)">
        <title>A Draft Genome Sequence for Ensete ventricosum, the Drought-Tolerant Tree Against Hunger.</title>
        <authorList>
            <person name="Harrison J."/>
            <person name="Moore K.A."/>
            <person name="Paszkiewicz K."/>
            <person name="Jones T."/>
            <person name="Grant M."/>
            <person name="Ambacheew D."/>
            <person name="Muzemil S."/>
            <person name="Studholme D.J."/>
        </authorList>
    </citation>
    <scope>NUCLEOTIDE SEQUENCE [LARGE SCALE GENOMIC DNA]</scope>
</reference>
<proteinExistence type="predicted"/>
<evidence type="ECO:0000313" key="2">
    <source>
        <dbReference type="EMBL" id="RRT78866.1"/>
    </source>
</evidence>
<dbReference type="AlphaFoldDB" id="A0A427ARN8"/>
<dbReference type="EMBL" id="AMZH03001565">
    <property type="protein sequence ID" value="RRT78866.1"/>
    <property type="molecule type" value="Genomic_DNA"/>
</dbReference>
<evidence type="ECO:0000313" key="3">
    <source>
        <dbReference type="Proteomes" id="UP000287651"/>
    </source>
</evidence>
<organism evidence="2 3">
    <name type="scientific">Ensete ventricosum</name>
    <name type="common">Abyssinian banana</name>
    <name type="synonym">Musa ensete</name>
    <dbReference type="NCBI Taxonomy" id="4639"/>
    <lineage>
        <taxon>Eukaryota</taxon>
        <taxon>Viridiplantae</taxon>
        <taxon>Streptophyta</taxon>
        <taxon>Embryophyta</taxon>
        <taxon>Tracheophyta</taxon>
        <taxon>Spermatophyta</taxon>
        <taxon>Magnoliopsida</taxon>
        <taxon>Liliopsida</taxon>
        <taxon>Zingiberales</taxon>
        <taxon>Musaceae</taxon>
        <taxon>Ensete</taxon>
    </lineage>
</organism>
<protein>
    <submittedName>
        <fullName evidence="2">Uncharacterized protein</fullName>
    </submittedName>
</protein>
<feature type="compositionally biased region" description="Polar residues" evidence="1">
    <location>
        <begin position="20"/>
        <end position="30"/>
    </location>
</feature>